<evidence type="ECO:0000256" key="1">
    <source>
        <dbReference type="ARBA" id="ARBA00001933"/>
    </source>
</evidence>
<keyword evidence="7 10" id="KW-0808">Transferase</keyword>
<dbReference type="InterPro" id="IPR015421">
    <property type="entry name" value="PyrdxlP-dep_Trfase_major"/>
</dbReference>
<evidence type="ECO:0000313" key="10">
    <source>
        <dbReference type="EMBL" id="EDL82357.1"/>
    </source>
</evidence>
<evidence type="ECO:0000256" key="7">
    <source>
        <dbReference type="ARBA" id="ARBA00022679"/>
    </source>
</evidence>
<proteinExistence type="inferred from homology"/>
<dbReference type="InterPro" id="IPR015422">
    <property type="entry name" value="PyrdxlP-dep_Trfase_small"/>
</dbReference>
<dbReference type="AlphaFoldDB" id="A6HW70"/>
<evidence type="ECO:0000256" key="9">
    <source>
        <dbReference type="ARBA" id="ARBA00023239"/>
    </source>
</evidence>
<dbReference type="Gene3D" id="3.40.640.10">
    <property type="entry name" value="Type I PLP-dependent aspartate aminotransferase-like (Major domain)"/>
    <property type="match status" value="1"/>
</dbReference>
<accession>A6HW70</accession>
<dbReference type="GO" id="GO:0047804">
    <property type="term" value="F:cysteine-S-conjugate beta-lyase activity"/>
    <property type="evidence" value="ECO:0007669"/>
    <property type="project" value="UniProtKB-EC"/>
</dbReference>
<evidence type="ECO:0000313" key="11">
    <source>
        <dbReference type="Proteomes" id="UP000234681"/>
    </source>
</evidence>
<dbReference type="GO" id="GO:0008483">
    <property type="term" value="F:transaminase activity"/>
    <property type="evidence" value="ECO:0007669"/>
    <property type="project" value="UniProtKB-KW"/>
</dbReference>
<keyword evidence="9" id="KW-0456">Lyase</keyword>
<reference evidence="11" key="1">
    <citation type="submission" date="2005-09" db="EMBL/GenBank/DDBJ databases">
        <authorList>
            <person name="Mural R.J."/>
            <person name="Li P.W."/>
            <person name="Adams M.D."/>
            <person name="Amanatides P.G."/>
            <person name="Baden-Tillson H."/>
            <person name="Barnstead M."/>
            <person name="Chin S.H."/>
            <person name="Dew I."/>
            <person name="Evans C.A."/>
            <person name="Ferriera S."/>
            <person name="Flanigan M."/>
            <person name="Fosler C."/>
            <person name="Glodek A."/>
            <person name="Gu Z."/>
            <person name="Holt R.A."/>
            <person name="Jennings D."/>
            <person name="Kraft C.L."/>
            <person name="Lu F."/>
            <person name="Nguyen T."/>
            <person name="Nusskern D.R."/>
            <person name="Pfannkoch C.M."/>
            <person name="Sitter C."/>
            <person name="Sutton G.G."/>
            <person name="Venter J.C."/>
            <person name="Wang Z."/>
            <person name="Woodage T."/>
            <person name="Zheng X.H."/>
            <person name="Zhong F."/>
        </authorList>
    </citation>
    <scope>NUCLEOTIDE SEQUENCE [LARGE SCALE GENOMIC DNA]</scope>
    <source>
        <strain>BN</strain>
        <strain evidence="11">Sprague-Dawley</strain>
    </source>
</reference>
<keyword evidence="6 10" id="KW-0032">Aminotransferase</keyword>
<dbReference type="Gene3D" id="3.90.1150.10">
    <property type="entry name" value="Aspartate Aminotransferase, domain 1"/>
    <property type="match status" value="1"/>
</dbReference>
<keyword evidence="8" id="KW-0663">Pyridoxal phosphate</keyword>
<dbReference type="InterPro" id="IPR051326">
    <property type="entry name" value="Kynurenine-oxoglutarate_AT"/>
</dbReference>
<evidence type="ECO:0000256" key="3">
    <source>
        <dbReference type="ARBA" id="ARBA00007441"/>
    </source>
</evidence>
<sequence length="160" mass="17619">MLLAQRRLFSLGCRAKPIKTIYSSKVLRLSTSAKMALRFKNAKRIEGLDQNVWVEFTKLAADSSVVNLGQGFPDITLPSYVQEELSKAAFIDNLNQYTRGFGHPSLVKALSCLYGKKTALWMLRKKSSGRGTAGSLDLCGCEGSIFLQGLCYSVLPPRGH</sequence>
<dbReference type="PANTHER" id="PTHR43807">
    <property type="entry name" value="FI04487P"/>
    <property type="match status" value="1"/>
</dbReference>
<comment type="subunit">
    <text evidence="4">Homodimer.</text>
</comment>
<dbReference type="EMBL" id="CH473952">
    <property type="protein sequence ID" value="EDL82357.1"/>
    <property type="molecule type" value="Genomic_DNA"/>
</dbReference>
<protein>
    <recommendedName>
        <fullName evidence="5">cysteine-S-conjugate beta-lyase</fullName>
        <ecNumber evidence="5">4.4.1.13</ecNumber>
    </recommendedName>
</protein>
<comment type="pathway">
    <text evidence="2">Amino-acid degradation.</text>
</comment>
<evidence type="ECO:0000256" key="2">
    <source>
        <dbReference type="ARBA" id="ARBA00005023"/>
    </source>
</evidence>
<comment type="cofactor">
    <cofactor evidence="1">
        <name>pyridoxal 5'-phosphate</name>
        <dbReference type="ChEBI" id="CHEBI:597326"/>
    </cofactor>
</comment>
<evidence type="ECO:0000256" key="4">
    <source>
        <dbReference type="ARBA" id="ARBA00011738"/>
    </source>
</evidence>
<organism evidence="10 11">
    <name type="scientific">Rattus norvegicus</name>
    <name type="common">Rat</name>
    <dbReference type="NCBI Taxonomy" id="10116"/>
    <lineage>
        <taxon>Eukaryota</taxon>
        <taxon>Metazoa</taxon>
        <taxon>Chordata</taxon>
        <taxon>Craniata</taxon>
        <taxon>Vertebrata</taxon>
        <taxon>Euteleostomi</taxon>
        <taxon>Mammalia</taxon>
        <taxon>Eutheria</taxon>
        <taxon>Euarchontoglires</taxon>
        <taxon>Glires</taxon>
        <taxon>Rodentia</taxon>
        <taxon>Myomorpha</taxon>
        <taxon>Muroidea</taxon>
        <taxon>Muridae</taxon>
        <taxon>Murinae</taxon>
        <taxon>Rattus</taxon>
    </lineage>
</organism>
<name>A6HW70_RAT</name>
<dbReference type="Proteomes" id="UP000234681">
    <property type="component" value="Chromosome 2"/>
</dbReference>
<dbReference type="SUPFAM" id="SSF53383">
    <property type="entry name" value="PLP-dependent transferases"/>
    <property type="match status" value="1"/>
</dbReference>
<comment type="similarity">
    <text evidence="3">Belongs to the class-I pyridoxal-phosphate-dependent aminotransferase family.</text>
</comment>
<dbReference type="PANTHER" id="PTHR43807:SF6">
    <property type="entry name" value="KYNURENINE--OXOGLUTARATE TRANSAMINASE 3"/>
    <property type="match status" value="1"/>
</dbReference>
<evidence type="ECO:0000256" key="5">
    <source>
        <dbReference type="ARBA" id="ARBA00012224"/>
    </source>
</evidence>
<dbReference type="InterPro" id="IPR015424">
    <property type="entry name" value="PyrdxlP-dep_Trfase"/>
</dbReference>
<dbReference type="EC" id="4.4.1.13" evidence="5"/>
<evidence type="ECO:0000256" key="8">
    <source>
        <dbReference type="ARBA" id="ARBA00022898"/>
    </source>
</evidence>
<evidence type="ECO:0000256" key="6">
    <source>
        <dbReference type="ARBA" id="ARBA00022576"/>
    </source>
</evidence>
<gene>
    <name evidence="10" type="primary">Kat3</name>
    <name evidence="10" type="ORF">rCG_28807</name>
</gene>